<accession>A0A433SUV7</accession>
<dbReference type="EMBL" id="RQTK01000982">
    <property type="protein sequence ID" value="RUS73046.1"/>
    <property type="molecule type" value="Genomic_DNA"/>
</dbReference>
<evidence type="ECO:0000256" key="1">
    <source>
        <dbReference type="SAM" id="MobiDB-lite"/>
    </source>
</evidence>
<gene>
    <name evidence="2" type="ORF">EGW08_019184</name>
</gene>
<protein>
    <submittedName>
        <fullName evidence="2">Uncharacterized protein</fullName>
    </submittedName>
</protein>
<comment type="caution">
    <text evidence="2">The sequence shown here is derived from an EMBL/GenBank/DDBJ whole genome shotgun (WGS) entry which is preliminary data.</text>
</comment>
<proteinExistence type="predicted"/>
<feature type="compositionally biased region" description="Pro residues" evidence="1">
    <location>
        <begin position="1"/>
        <end position="32"/>
    </location>
</feature>
<dbReference type="Proteomes" id="UP000271974">
    <property type="component" value="Unassembled WGS sequence"/>
</dbReference>
<feature type="compositionally biased region" description="Polar residues" evidence="1">
    <location>
        <begin position="49"/>
        <end position="59"/>
    </location>
</feature>
<dbReference type="AlphaFoldDB" id="A0A433SUV7"/>
<dbReference type="OrthoDB" id="6157893at2759"/>
<evidence type="ECO:0000313" key="2">
    <source>
        <dbReference type="EMBL" id="RUS73046.1"/>
    </source>
</evidence>
<feature type="non-terminal residue" evidence="2">
    <location>
        <position position="1"/>
    </location>
</feature>
<organism evidence="2 3">
    <name type="scientific">Elysia chlorotica</name>
    <name type="common">Eastern emerald elysia</name>
    <name type="synonym">Sea slug</name>
    <dbReference type="NCBI Taxonomy" id="188477"/>
    <lineage>
        <taxon>Eukaryota</taxon>
        <taxon>Metazoa</taxon>
        <taxon>Spiralia</taxon>
        <taxon>Lophotrochozoa</taxon>
        <taxon>Mollusca</taxon>
        <taxon>Gastropoda</taxon>
        <taxon>Heterobranchia</taxon>
        <taxon>Euthyneura</taxon>
        <taxon>Panpulmonata</taxon>
        <taxon>Sacoglossa</taxon>
        <taxon>Placobranchoidea</taxon>
        <taxon>Plakobranchidae</taxon>
        <taxon>Elysia</taxon>
    </lineage>
</organism>
<feature type="region of interest" description="Disordered" evidence="1">
    <location>
        <begin position="1"/>
        <end position="100"/>
    </location>
</feature>
<feature type="non-terminal residue" evidence="2">
    <location>
        <position position="100"/>
    </location>
</feature>
<keyword evidence="3" id="KW-1185">Reference proteome</keyword>
<sequence>PEPAKPNPAQPRLPPPPPKQAPPPTPPPPPPLRTVSPSDPYLYDFWKETYTNQDQTQRANPHARPTAIENMPAPERNVPPSNLRLGPPSSYHNAPGYLSG</sequence>
<evidence type="ECO:0000313" key="3">
    <source>
        <dbReference type="Proteomes" id="UP000271974"/>
    </source>
</evidence>
<reference evidence="2 3" key="1">
    <citation type="submission" date="2019-01" db="EMBL/GenBank/DDBJ databases">
        <title>A draft genome assembly of the solar-powered sea slug Elysia chlorotica.</title>
        <authorList>
            <person name="Cai H."/>
            <person name="Li Q."/>
            <person name="Fang X."/>
            <person name="Li J."/>
            <person name="Curtis N.E."/>
            <person name="Altenburger A."/>
            <person name="Shibata T."/>
            <person name="Feng M."/>
            <person name="Maeda T."/>
            <person name="Schwartz J.A."/>
            <person name="Shigenobu S."/>
            <person name="Lundholm N."/>
            <person name="Nishiyama T."/>
            <person name="Yang H."/>
            <person name="Hasebe M."/>
            <person name="Li S."/>
            <person name="Pierce S.K."/>
            <person name="Wang J."/>
        </authorList>
    </citation>
    <scope>NUCLEOTIDE SEQUENCE [LARGE SCALE GENOMIC DNA]</scope>
    <source>
        <strain evidence="2">EC2010</strain>
        <tissue evidence="2">Whole organism of an adult</tissue>
    </source>
</reference>
<name>A0A433SUV7_ELYCH</name>